<gene>
    <name evidence="1" type="ORF">BRW65_05405</name>
</gene>
<sequence length="99" mass="9806">MTGSTVAPAAPGVLAVAAVADDDEVAAGGDGVATCGGAATPHCASTRHAASIPATAAPRRSTCVNWDAMFTACFFQPCEPAVTLRLVCCHGPCKISVFG</sequence>
<organism evidence="1 2">
    <name type="scientific">Mycobacterium paraffinicum</name>
    <dbReference type="NCBI Taxonomy" id="53378"/>
    <lineage>
        <taxon>Bacteria</taxon>
        <taxon>Bacillati</taxon>
        <taxon>Actinomycetota</taxon>
        <taxon>Actinomycetes</taxon>
        <taxon>Mycobacteriales</taxon>
        <taxon>Mycobacteriaceae</taxon>
        <taxon>Mycobacterium</taxon>
    </lineage>
</organism>
<accession>A0A1Q4HZX2</accession>
<keyword evidence="2" id="KW-1185">Reference proteome</keyword>
<proteinExistence type="predicted"/>
<evidence type="ECO:0000313" key="2">
    <source>
        <dbReference type="Proteomes" id="UP000186438"/>
    </source>
</evidence>
<name>A0A1Q4HZX2_9MYCO</name>
<evidence type="ECO:0000313" key="1">
    <source>
        <dbReference type="EMBL" id="OJZ75249.1"/>
    </source>
</evidence>
<comment type="caution">
    <text evidence="1">The sequence shown here is derived from an EMBL/GenBank/DDBJ whole genome shotgun (WGS) entry which is preliminary data.</text>
</comment>
<dbReference type="STRING" id="53378.BRW65_05405"/>
<dbReference type="EMBL" id="MPNT01000003">
    <property type="protein sequence ID" value="OJZ75249.1"/>
    <property type="molecule type" value="Genomic_DNA"/>
</dbReference>
<dbReference type="Proteomes" id="UP000186438">
    <property type="component" value="Unassembled WGS sequence"/>
</dbReference>
<dbReference type="AlphaFoldDB" id="A0A1Q4HZX2"/>
<reference evidence="1 2" key="1">
    <citation type="submission" date="2016-11" db="EMBL/GenBank/DDBJ databases">
        <title>Genome sequences of unsequenced Mycobacteria.</title>
        <authorList>
            <person name="Greninger A.L."/>
            <person name="Fang F."/>
            <person name="Jerome K.R."/>
        </authorList>
    </citation>
    <scope>NUCLEOTIDE SEQUENCE [LARGE SCALE GENOMIC DNA]</scope>
    <source>
        <strain evidence="1 2">M11</strain>
    </source>
</reference>
<protein>
    <submittedName>
        <fullName evidence="1">Uncharacterized protein</fullName>
    </submittedName>
</protein>